<comment type="caution">
    <text evidence="2">The sequence shown here is derived from an EMBL/GenBank/DDBJ whole genome shotgun (WGS) entry which is preliminary data.</text>
</comment>
<feature type="compositionally biased region" description="Polar residues" evidence="1">
    <location>
        <begin position="228"/>
        <end position="242"/>
    </location>
</feature>
<protein>
    <submittedName>
        <fullName evidence="2">Uncharacterized protein</fullName>
    </submittedName>
</protein>
<sequence length="249" mass="28865">MELQSPPSSPSRVLMSSNHPHEYDTAVGEIVLPPESKLYIPLPPKTRDPEFFYTFWTHVFQKKTYIDTRFEVECEWCCRPGHGLTTTQFDPVSKRVLSSCQQLKTLSKRYTNLVDMFFHEMDFDRYHEFRFVRLSSERVRVVLVPETWLRNQNEFSIIGECELEHVSVFIADALKEIEEDIGRNVKLLTSETAALAIGDDTRSNDDDDRHPRSVSCANRLDTRGILQNLSQEHPQMAGSQQGDLRRTRA</sequence>
<name>A0AAV6TNG1_9ARAC</name>
<organism evidence="2 3">
    <name type="scientific">Oedothorax gibbosus</name>
    <dbReference type="NCBI Taxonomy" id="931172"/>
    <lineage>
        <taxon>Eukaryota</taxon>
        <taxon>Metazoa</taxon>
        <taxon>Ecdysozoa</taxon>
        <taxon>Arthropoda</taxon>
        <taxon>Chelicerata</taxon>
        <taxon>Arachnida</taxon>
        <taxon>Araneae</taxon>
        <taxon>Araneomorphae</taxon>
        <taxon>Entelegynae</taxon>
        <taxon>Araneoidea</taxon>
        <taxon>Linyphiidae</taxon>
        <taxon>Erigoninae</taxon>
        <taxon>Oedothorax</taxon>
    </lineage>
</organism>
<gene>
    <name evidence="2" type="ORF">JTE90_017598</name>
</gene>
<feature type="region of interest" description="Disordered" evidence="1">
    <location>
        <begin position="228"/>
        <end position="249"/>
    </location>
</feature>
<evidence type="ECO:0000313" key="3">
    <source>
        <dbReference type="Proteomes" id="UP000827092"/>
    </source>
</evidence>
<evidence type="ECO:0000313" key="2">
    <source>
        <dbReference type="EMBL" id="KAG8173163.1"/>
    </source>
</evidence>
<dbReference type="AlphaFoldDB" id="A0AAV6TNG1"/>
<proteinExistence type="predicted"/>
<evidence type="ECO:0000256" key="1">
    <source>
        <dbReference type="SAM" id="MobiDB-lite"/>
    </source>
</evidence>
<dbReference type="Proteomes" id="UP000827092">
    <property type="component" value="Unassembled WGS sequence"/>
</dbReference>
<keyword evidence="3" id="KW-1185">Reference proteome</keyword>
<dbReference type="EMBL" id="JAFNEN010002020">
    <property type="protein sequence ID" value="KAG8173163.1"/>
    <property type="molecule type" value="Genomic_DNA"/>
</dbReference>
<reference evidence="2 3" key="1">
    <citation type="journal article" date="2022" name="Nat. Ecol. Evol.">
        <title>A masculinizing supergene underlies an exaggerated male reproductive morph in a spider.</title>
        <authorList>
            <person name="Hendrickx F."/>
            <person name="De Corte Z."/>
            <person name="Sonet G."/>
            <person name="Van Belleghem S.M."/>
            <person name="Kostlbacher S."/>
            <person name="Vangestel C."/>
        </authorList>
    </citation>
    <scope>NUCLEOTIDE SEQUENCE [LARGE SCALE GENOMIC DNA]</scope>
    <source>
        <strain evidence="2">W744_W776</strain>
    </source>
</reference>
<accession>A0AAV6TNG1</accession>